<evidence type="ECO:0000313" key="2">
    <source>
        <dbReference type="Proteomes" id="UP000194360"/>
    </source>
</evidence>
<keyword evidence="2" id="KW-1185">Reference proteome</keyword>
<name>A0A1Y2NB77_PSEAH</name>
<sequence length="122" mass="12967">MLAATSVLTFLDFAAKDEIADPRRRMAASAVIQAALLAIPLLEVQGSQINPYPPGDDPQPALAAKIGAVALGWYAAERLAVHLIRRSRLKRPNTIAGLVLAVSRPAGYVAVTRMLPRAQDSA</sequence>
<proteinExistence type="predicted"/>
<evidence type="ECO:0000313" key="1">
    <source>
        <dbReference type="EMBL" id="OSY44148.1"/>
    </source>
</evidence>
<comment type="caution">
    <text evidence="1">The sequence shown here is derived from an EMBL/GenBank/DDBJ whole genome shotgun (WGS) entry which is preliminary data.</text>
</comment>
<reference evidence="1 2" key="1">
    <citation type="submission" date="2016-09" db="EMBL/GenBank/DDBJ databases">
        <title>Pseudonocardia autotrophica DSM535, a candidate organism with high potential of specific P450 cytochromes.</title>
        <authorList>
            <person name="Grumaz C."/>
            <person name="Vainshtein Y."/>
            <person name="Kirstahler P."/>
            <person name="Sohn K."/>
        </authorList>
    </citation>
    <scope>NUCLEOTIDE SEQUENCE [LARGE SCALE GENOMIC DNA]</scope>
    <source>
        <strain evidence="1 2">DSM 535</strain>
    </source>
</reference>
<organism evidence="1 2">
    <name type="scientific">Pseudonocardia autotrophica</name>
    <name type="common">Amycolata autotrophica</name>
    <name type="synonym">Nocardia autotrophica</name>
    <dbReference type="NCBI Taxonomy" id="2074"/>
    <lineage>
        <taxon>Bacteria</taxon>
        <taxon>Bacillati</taxon>
        <taxon>Actinomycetota</taxon>
        <taxon>Actinomycetes</taxon>
        <taxon>Pseudonocardiales</taxon>
        <taxon>Pseudonocardiaceae</taxon>
        <taxon>Pseudonocardia</taxon>
    </lineage>
</organism>
<protein>
    <submittedName>
        <fullName evidence="1">Uncharacterized protein</fullName>
    </submittedName>
</protein>
<dbReference type="AlphaFoldDB" id="A0A1Y2NB77"/>
<dbReference type="EMBL" id="MIGB01000001">
    <property type="protein sequence ID" value="OSY44148.1"/>
    <property type="molecule type" value="Genomic_DNA"/>
</dbReference>
<accession>A0A1Y2NB77</accession>
<dbReference type="STRING" id="2074.BG845_00269"/>
<gene>
    <name evidence="1" type="ORF">BG845_00269</name>
</gene>
<dbReference type="Proteomes" id="UP000194360">
    <property type="component" value="Unassembled WGS sequence"/>
</dbReference>